<protein>
    <recommendedName>
        <fullName evidence="6">Small ribosomal subunit protein mS33</fullName>
    </recommendedName>
</protein>
<evidence type="ECO:0000313" key="10">
    <source>
        <dbReference type="RefSeq" id="XP_054845032.1"/>
    </source>
</evidence>
<dbReference type="InterPro" id="IPR013219">
    <property type="entry name" value="Ribosomal_mS33"/>
</dbReference>
<organism evidence="8 10">
    <name type="scientific">Eublepharis macularius</name>
    <name type="common">Leopard gecko</name>
    <name type="synonym">Cyrtodactylus macularius</name>
    <dbReference type="NCBI Taxonomy" id="481883"/>
    <lineage>
        <taxon>Eukaryota</taxon>
        <taxon>Metazoa</taxon>
        <taxon>Chordata</taxon>
        <taxon>Craniata</taxon>
        <taxon>Vertebrata</taxon>
        <taxon>Euteleostomi</taxon>
        <taxon>Lepidosauria</taxon>
        <taxon>Squamata</taxon>
        <taxon>Bifurcata</taxon>
        <taxon>Gekkota</taxon>
        <taxon>Eublepharidae</taxon>
        <taxon>Eublepharinae</taxon>
        <taxon>Eublepharis</taxon>
    </lineage>
</organism>
<keyword evidence="5" id="KW-0687">Ribonucleoprotein</keyword>
<comment type="similarity">
    <text evidence="2">Belongs to the mitochondrion-specific ribosomal protein mS33 family.</text>
</comment>
<evidence type="ECO:0000256" key="1">
    <source>
        <dbReference type="ARBA" id="ARBA00004173"/>
    </source>
</evidence>
<gene>
    <name evidence="9 10" type="primary">MRPS33</name>
</gene>
<comment type="subcellular location">
    <subcellularLocation>
        <location evidence="1">Mitochondrion</location>
    </subcellularLocation>
</comment>
<dbReference type="PANTHER" id="PTHR13362:SF2">
    <property type="entry name" value="SMALL RIBOSOMAL SUBUNIT PROTEIN MS33"/>
    <property type="match status" value="1"/>
</dbReference>
<evidence type="ECO:0000313" key="9">
    <source>
        <dbReference type="RefSeq" id="XP_054845031.1"/>
    </source>
</evidence>
<feature type="compositionally biased region" description="Basic residues" evidence="7">
    <location>
        <begin position="85"/>
        <end position="95"/>
    </location>
</feature>
<dbReference type="PANTHER" id="PTHR13362">
    <property type="entry name" value="MITOCHONDRIAL RIBOSOMAL PROTEIN S33"/>
    <property type="match status" value="1"/>
</dbReference>
<dbReference type="Proteomes" id="UP001190640">
    <property type="component" value="Chromosome 9"/>
</dbReference>
<evidence type="ECO:0000313" key="8">
    <source>
        <dbReference type="Proteomes" id="UP001190640"/>
    </source>
</evidence>
<keyword evidence="3 9" id="KW-0689">Ribosomal protein</keyword>
<dbReference type="KEGG" id="emc:129336077"/>
<dbReference type="Pfam" id="PF08293">
    <property type="entry name" value="MRP-S33"/>
    <property type="match status" value="1"/>
</dbReference>
<sequence length="107" mass="12674">MSSNLSNYALRMARLSARIFGEVTRPTDRQSMKVVKLLSETPMAKRKEVYDWYPPHNIYSGLMRKLRFYGLYRDEHEDFKDEMKRVKKLHGKGPPKKGEGKRALKRK</sequence>
<dbReference type="RefSeq" id="XP_054845031.1">
    <property type="nucleotide sequence ID" value="XM_054989056.1"/>
</dbReference>
<dbReference type="GeneID" id="129336077"/>
<feature type="region of interest" description="Disordered" evidence="7">
    <location>
        <begin position="83"/>
        <end position="107"/>
    </location>
</feature>
<dbReference type="RefSeq" id="XP_054845032.1">
    <property type="nucleotide sequence ID" value="XM_054989057.1"/>
</dbReference>
<keyword evidence="4" id="KW-0496">Mitochondrion</keyword>
<keyword evidence="8" id="KW-1185">Reference proteome</keyword>
<dbReference type="CTD" id="51650"/>
<evidence type="ECO:0000256" key="5">
    <source>
        <dbReference type="ARBA" id="ARBA00023274"/>
    </source>
</evidence>
<evidence type="ECO:0000256" key="4">
    <source>
        <dbReference type="ARBA" id="ARBA00023128"/>
    </source>
</evidence>
<reference evidence="9 10" key="1">
    <citation type="submission" date="2025-04" db="UniProtKB">
        <authorList>
            <consortium name="RefSeq"/>
        </authorList>
    </citation>
    <scope>IDENTIFICATION</scope>
    <source>
        <tissue evidence="9 10">Blood</tissue>
    </source>
</reference>
<name>A0AA97JW04_EUBMA</name>
<evidence type="ECO:0000256" key="7">
    <source>
        <dbReference type="SAM" id="MobiDB-lite"/>
    </source>
</evidence>
<dbReference type="GO" id="GO:0005840">
    <property type="term" value="C:ribosome"/>
    <property type="evidence" value="ECO:0007669"/>
    <property type="project" value="UniProtKB-KW"/>
</dbReference>
<dbReference type="GO" id="GO:0005739">
    <property type="term" value="C:mitochondrion"/>
    <property type="evidence" value="ECO:0007669"/>
    <property type="project" value="UniProtKB-SubCell"/>
</dbReference>
<dbReference type="AlphaFoldDB" id="A0AA97JW04"/>
<feature type="compositionally biased region" description="Basic and acidic residues" evidence="7">
    <location>
        <begin position="96"/>
        <end position="107"/>
    </location>
</feature>
<evidence type="ECO:0000256" key="6">
    <source>
        <dbReference type="ARBA" id="ARBA00035132"/>
    </source>
</evidence>
<evidence type="ECO:0000256" key="2">
    <source>
        <dbReference type="ARBA" id="ARBA00008970"/>
    </source>
</evidence>
<dbReference type="GO" id="GO:1990904">
    <property type="term" value="C:ribonucleoprotein complex"/>
    <property type="evidence" value="ECO:0007669"/>
    <property type="project" value="UniProtKB-KW"/>
</dbReference>
<proteinExistence type="inferred from homology"/>
<accession>A0AA97JW04</accession>
<evidence type="ECO:0000256" key="3">
    <source>
        <dbReference type="ARBA" id="ARBA00022980"/>
    </source>
</evidence>